<reference evidence="2" key="1">
    <citation type="journal article" date="2022" name="Mol. Ecol. Resour.">
        <title>The genomes of chicory, endive, great burdock and yacon provide insights into Asteraceae palaeo-polyploidization history and plant inulin production.</title>
        <authorList>
            <person name="Fan W."/>
            <person name="Wang S."/>
            <person name="Wang H."/>
            <person name="Wang A."/>
            <person name="Jiang F."/>
            <person name="Liu H."/>
            <person name="Zhao H."/>
            <person name="Xu D."/>
            <person name="Zhang Y."/>
        </authorList>
    </citation>
    <scope>NUCLEOTIDE SEQUENCE [LARGE SCALE GENOMIC DNA]</scope>
    <source>
        <strain evidence="2">cv. Punajuju</strain>
    </source>
</reference>
<organism evidence="1 2">
    <name type="scientific">Cichorium intybus</name>
    <name type="common">Chicory</name>
    <dbReference type="NCBI Taxonomy" id="13427"/>
    <lineage>
        <taxon>Eukaryota</taxon>
        <taxon>Viridiplantae</taxon>
        <taxon>Streptophyta</taxon>
        <taxon>Embryophyta</taxon>
        <taxon>Tracheophyta</taxon>
        <taxon>Spermatophyta</taxon>
        <taxon>Magnoliopsida</taxon>
        <taxon>eudicotyledons</taxon>
        <taxon>Gunneridae</taxon>
        <taxon>Pentapetalae</taxon>
        <taxon>asterids</taxon>
        <taxon>campanulids</taxon>
        <taxon>Asterales</taxon>
        <taxon>Asteraceae</taxon>
        <taxon>Cichorioideae</taxon>
        <taxon>Cichorieae</taxon>
        <taxon>Cichoriinae</taxon>
        <taxon>Cichorium</taxon>
    </lineage>
</organism>
<dbReference type="EMBL" id="CM042011">
    <property type="protein sequence ID" value="KAI3765773.1"/>
    <property type="molecule type" value="Genomic_DNA"/>
</dbReference>
<evidence type="ECO:0000313" key="2">
    <source>
        <dbReference type="Proteomes" id="UP001055811"/>
    </source>
</evidence>
<accession>A0ACB9F358</accession>
<evidence type="ECO:0000313" key="1">
    <source>
        <dbReference type="EMBL" id="KAI3765773.1"/>
    </source>
</evidence>
<keyword evidence="2" id="KW-1185">Reference proteome</keyword>
<dbReference type="Proteomes" id="UP001055811">
    <property type="component" value="Linkage Group LG03"/>
</dbReference>
<sequence length="134" mass="15308">MHLHYQPKNIKLNESSTRKVEIRKTTKRSASTCSGEERLEPFGVWGMKKGRRKRTRLVGRPENVTVPGAVICSLRFPSGANAYFSFWSVGRIYPRCVYRCGLVVQVIKLKAAIQWWLQLGHSGHQQPVNNINTL</sequence>
<gene>
    <name evidence="1" type="ORF">L2E82_15816</name>
</gene>
<proteinExistence type="predicted"/>
<comment type="caution">
    <text evidence="1">The sequence shown here is derived from an EMBL/GenBank/DDBJ whole genome shotgun (WGS) entry which is preliminary data.</text>
</comment>
<name>A0ACB9F358_CICIN</name>
<protein>
    <submittedName>
        <fullName evidence="1">Uncharacterized protein</fullName>
    </submittedName>
</protein>
<reference evidence="1 2" key="2">
    <citation type="journal article" date="2022" name="Mol. Ecol. Resour.">
        <title>The genomes of chicory, endive, great burdock and yacon provide insights into Asteraceae paleo-polyploidization history and plant inulin production.</title>
        <authorList>
            <person name="Fan W."/>
            <person name="Wang S."/>
            <person name="Wang H."/>
            <person name="Wang A."/>
            <person name="Jiang F."/>
            <person name="Liu H."/>
            <person name="Zhao H."/>
            <person name="Xu D."/>
            <person name="Zhang Y."/>
        </authorList>
    </citation>
    <scope>NUCLEOTIDE SEQUENCE [LARGE SCALE GENOMIC DNA]</scope>
    <source>
        <strain evidence="2">cv. Punajuju</strain>
        <tissue evidence="1">Leaves</tissue>
    </source>
</reference>